<proteinExistence type="predicted"/>
<dbReference type="InterPro" id="IPR051199">
    <property type="entry name" value="LPS_LOS_Heptosyltrfase"/>
</dbReference>
<dbReference type="KEGG" id="dcb:C3Y92_11815"/>
<keyword evidence="2 3" id="KW-0808">Transferase</keyword>
<dbReference type="Proteomes" id="UP000293296">
    <property type="component" value="Chromosome"/>
</dbReference>
<name>A0A4P6I226_9BACT</name>
<dbReference type="InterPro" id="IPR002201">
    <property type="entry name" value="Glyco_trans_9"/>
</dbReference>
<dbReference type="PANTHER" id="PTHR30160:SF7">
    <property type="entry name" value="ADP-HEPTOSE--LPS HEPTOSYLTRANSFERASE 2"/>
    <property type="match status" value="1"/>
</dbReference>
<evidence type="ECO:0000313" key="3">
    <source>
        <dbReference type="EMBL" id="QAZ67869.1"/>
    </source>
</evidence>
<gene>
    <name evidence="3" type="ORF">C3Y92_11815</name>
</gene>
<dbReference type="PANTHER" id="PTHR30160">
    <property type="entry name" value="TETRAACYLDISACCHARIDE 4'-KINASE-RELATED"/>
    <property type="match status" value="1"/>
</dbReference>
<dbReference type="OrthoDB" id="9797795at2"/>
<dbReference type="GO" id="GO:0005829">
    <property type="term" value="C:cytosol"/>
    <property type="evidence" value="ECO:0007669"/>
    <property type="project" value="TreeGrafter"/>
</dbReference>
<dbReference type="AlphaFoldDB" id="A0A4P6I226"/>
<accession>A0A4P6I226</accession>
<dbReference type="GO" id="GO:0008713">
    <property type="term" value="F:ADP-heptose-lipopolysaccharide heptosyltransferase activity"/>
    <property type="evidence" value="ECO:0007669"/>
    <property type="project" value="TreeGrafter"/>
</dbReference>
<evidence type="ECO:0000256" key="1">
    <source>
        <dbReference type="ARBA" id="ARBA00022676"/>
    </source>
</evidence>
<dbReference type="Pfam" id="PF01075">
    <property type="entry name" value="Glyco_transf_9"/>
    <property type="match status" value="1"/>
</dbReference>
<dbReference type="RefSeq" id="WP_129352840.1">
    <property type="nucleotide sequence ID" value="NZ_CP026538.1"/>
</dbReference>
<organism evidence="3 4">
    <name type="scientific">Solidesulfovibrio carbinolicus</name>
    <dbReference type="NCBI Taxonomy" id="296842"/>
    <lineage>
        <taxon>Bacteria</taxon>
        <taxon>Pseudomonadati</taxon>
        <taxon>Thermodesulfobacteriota</taxon>
        <taxon>Desulfovibrionia</taxon>
        <taxon>Desulfovibrionales</taxon>
        <taxon>Desulfovibrionaceae</taxon>
        <taxon>Solidesulfovibrio</taxon>
    </lineage>
</organism>
<dbReference type="Gene3D" id="3.40.50.2000">
    <property type="entry name" value="Glycogen Phosphorylase B"/>
    <property type="match status" value="2"/>
</dbReference>
<evidence type="ECO:0000313" key="4">
    <source>
        <dbReference type="Proteomes" id="UP000293296"/>
    </source>
</evidence>
<dbReference type="CDD" id="cd03789">
    <property type="entry name" value="GT9_LPS_heptosyltransferase"/>
    <property type="match status" value="1"/>
</dbReference>
<keyword evidence="4" id="KW-1185">Reference proteome</keyword>
<protein>
    <submittedName>
        <fullName evidence="3">Glycosyltransferase family 9 protein</fullName>
    </submittedName>
</protein>
<keyword evidence="1" id="KW-0328">Glycosyltransferase</keyword>
<sequence length="516" mass="55182">MNIVLQNLTRFGDLLQSQPAVSELAAAGNVVSLACLENFAGAAGLLADVSEVFPLPGAKFLASLDLDWKLALATVADFADTVATRARPDCVVNLTAALPARLMARRLCGEAVRGFTLDPFGYRHESNLWAAFLEASSTRRELCPFNIVDVFRKAAGVGQGPGRFALRRPDAAAAEEAAALFAGAGPGDEVLVVGFQLGASASARQWPVERFARLAARLHEKRGILAVVVGAASEKPLAARFREIFDGPCLDLSGATSLPTLAAVVARLGLLVTNDTGTLHLAAGLGVPSVTLFLATAQPFDTGPYLEGCLCLEPDMPCHPCSFRQACPRGHACLDAIDPEAVAEAVLAWVRDGRFPAGVYPGARAWLSARDAEGFMDLVSLSGHETTPRAVWLRCQRHVLRQFLDDVPPVPPARPLLPLPEVERQELSRLLAQSIDLLRLVEGQAGLAMRNPAMKKRFLASYNRLAGLWSASPYLATLAQLWQRQAQEEAVDIDGLVARIRRYGACAAAFAAILRG</sequence>
<reference evidence="3 4" key="1">
    <citation type="submission" date="2018-02" db="EMBL/GenBank/DDBJ databases">
        <title>Genome sequence of Desulfovibrio carbinolicus DSM 3852.</title>
        <authorList>
            <person name="Wilbanks E."/>
            <person name="Skennerton C.T."/>
            <person name="Orphan V.J."/>
        </authorList>
    </citation>
    <scope>NUCLEOTIDE SEQUENCE [LARGE SCALE GENOMIC DNA]</scope>
    <source>
        <strain evidence="3 4">DSM 3852</strain>
    </source>
</reference>
<dbReference type="SUPFAM" id="SSF53756">
    <property type="entry name" value="UDP-Glycosyltransferase/glycogen phosphorylase"/>
    <property type="match status" value="1"/>
</dbReference>
<dbReference type="GO" id="GO:0009244">
    <property type="term" value="P:lipopolysaccharide core region biosynthetic process"/>
    <property type="evidence" value="ECO:0007669"/>
    <property type="project" value="TreeGrafter"/>
</dbReference>
<dbReference type="EMBL" id="CP026538">
    <property type="protein sequence ID" value="QAZ67869.1"/>
    <property type="molecule type" value="Genomic_DNA"/>
</dbReference>
<evidence type="ECO:0000256" key="2">
    <source>
        <dbReference type="ARBA" id="ARBA00022679"/>
    </source>
</evidence>